<dbReference type="Proteomes" id="UP000218934">
    <property type="component" value="Unassembled WGS sequence"/>
</dbReference>
<feature type="chain" id="PRO_5012336337" evidence="1">
    <location>
        <begin position="23"/>
        <end position="309"/>
    </location>
</feature>
<dbReference type="SUPFAM" id="SSF56281">
    <property type="entry name" value="Metallo-hydrolase/oxidoreductase"/>
    <property type="match status" value="1"/>
</dbReference>
<proteinExistence type="predicted"/>
<keyword evidence="1" id="KW-0732">Signal</keyword>
<comment type="caution">
    <text evidence="3">The sequence shown here is derived from an EMBL/GenBank/DDBJ whole genome shotgun (WGS) entry which is preliminary data.</text>
</comment>
<dbReference type="InterPro" id="IPR036866">
    <property type="entry name" value="RibonucZ/Hydroxyglut_hydro"/>
</dbReference>
<dbReference type="InterPro" id="IPR001279">
    <property type="entry name" value="Metallo-B-lactamas"/>
</dbReference>
<protein>
    <submittedName>
        <fullName evidence="3">Subclass B3 metallo-beta-lactamase</fullName>
    </submittedName>
</protein>
<sequence>MGRMALLGMSLVLGSTALLAQAASDDPLLKPIEPEFAQRWLTPQPATRIHGRTWLVGFGGLNVALIKTSAGLILIDGAVPQSVADLKANIRSAGFDIRDVRLILSTEPHYDHAGGLAALARDSGATVLASAPAVAVLRAGRSGADDPQMAWLPPLPSPARLRAVKDGETIRLGDTGVTAIATPGHTAGSMSWRWKSCEEGRCLPIVFASSLNPVAAPGYRFSDPAHAATVRSFRRSIARMKRLDCGILLSAHPDQSGGDAKLARFLQQPRPNPFVDARACRVYGERFEGLLDRKLAEETKASAADHDFQ</sequence>
<dbReference type="Gene3D" id="3.60.15.10">
    <property type="entry name" value="Ribonuclease Z/Hydroxyacylglutathione hydrolase-like"/>
    <property type="match status" value="1"/>
</dbReference>
<dbReference type="AlphaFoldDB" id="A0A2A4FW29"/>
<dbReference type="OrthoDB" id="9773738at2"/>
<evidence type="ECO:0000259" key="2">
    <source>
        <dbReference type="SMART" id="SM00849"/>
    </source>
</evidence>
<feature type="signal peptide" evidence="1">
    <location>
        <begin position="1"/>
        <end position="22"/>
    </location>
</feature>
<dbReference type="NCBIfam" id="NF033105">
    <property type="entry name" value="bla_subclass_B3"/>
    <property type="match status" value="1"/>
</dbReference>
<name>A0A2A4FW29_9SPHN</name>
<dbReference type="KEGG" id="rdi:CMV14_15045"/>
<reference evidence="3 4" key="1">
    <citation type="submission" date="2017-09" db="EMBL/GenBank/DDBJ databases">
        <title>The Catabolism of 3,6-Dichlorosalicylic acid is Initiated by the Cytochrome P450 Monooxygenase DsmABC in Rhizorhabdus dicambivorans Ndbn-20.</title>
        <authorList>
            <person name="Na L."/>
        </authorList>
    </citation>
    <scope>NUCLEOTIDE SEQUENCE [LARGE SCALE GENOMIC DNA]</scope>
    <source>
        <strain evidence="3 4">Ndbn-20m</strain>
    </source>
</reference>
<dbReference type="PANTHER" id="PTHR42951">
    <property type="entry name" value="METALLO-BETA-LACTAMASE DOMAIN-CONTAINING"/>
    <property type="match status" value="1"/>
</dbReference>
<dbReference type="PANTHER" id="PTHR42951:SF17">
    <property type="entry name" value="METALLO-BETA-LACTAMASE DOMAIN-CONTAINING PROTEIN"/>
    <property type="match status" value="1"/>
</dbReference>
<keyword evidence="4" id="KW-1185">Reference proteome</keyword>
<evidence type="ECO:0000313" key="3">
    <source>
        <dbReference type="EMBL" id="PCE41896.1"/>
    </source>
</evidence>
<evidence type="ECO:0000256" key="1">
    <source>
        <dbReference type="SAM" id="SignalP"/>
    </source>
</evidence>
<dbReference type="EMBL" id="NWUF01000011">
    <property type="protein sequence ID" value="PCE41896.1"/>
    <property type="molecule type" value="Genomic_DNA"/>
</dbReference>
<dbReference type="InterPro" id="IPR050855">
    <property type="entry name" value="NDM-1-like"/>
</dbReference>
<organism evidence="3 4">
    <name type="scientific">Rhizorhabdus dicambivorans</name>
    <dbReference type="NCBI Taxonomy" id="1850238"/>
    <lineage>
        <taxon>Bacteria</taxon>
        <taxon>Pseudomonadati</taxon>
        <taxon>Pseudomonadota</taxon>
        <taxon>Alphaproteobacteria</taxon>
        <taxon>Sphingomonadales</taxon>
        <taxon>Sphingomonadaceae</taxon>
        <taxon>Rhizorhabdus</taxon>
    </lineage>
</organism>
<dbReference type="SMART" id="SM00849">
    <property type="entry name" value="Lactamase_B"/>
    <property type="match status" value="1"/>
</dbReference>
<accession>A0A2A4FW29</accession>
<dbReference type="Pfam" id="PF00753">
    <property type="entry name" value="Lactamase_B"/>
    <property type="match status" value="1"/>
</dbReference>
<gene>
    <name evidence="3" type="ORF">COO09_12800</name>
</gene>
<evidence type="ECO:0000313" key="4">
    <source>
        <dbReference type="Proteomes" id="UP000218934"/>
    </source>
</evidence>
<feature type="domain" description="Metallo-beta-lactamase" evidence="2">
    <location>
        <begin position="60"/>
        <end position="252"/>
    </location>
</feature>